<reference evidence="1 2" key="1">
    <citation type="submission" date="2013-08" db="EMBL/GenBank/DDBJ databases">
        <title>Intrasporangium oryzae NRRL B-24470.</title>
        <authorList>
            <person name="Liu H."/>
            <person name="Wang G."/>
        </authorList>
    </citation>
    <scope>NUCLEOTIDE SEQUENCE [LARGE SCALE GENOMIC DNA]</scope>
    <source>
        <strain evidence="1 2">NRRL B-24470</strain>
    </source>
</reference>
<comment type="caution">
    <text evidence="1">The sequence shown here is derived from an EMBL/GenBank/DDBJ whole genome shotgun (WGS) entry which is preliminary data.</text>
</comment>
<dbReference type="STRING" id="1386089.N865_11510"/>
<protein>
    <submittedName>
        <fullName evidence="1">Uncharacterized protein</fullName>
    </submittedName>
</protein>
<dbReference type="eggNOG" id="ENOG5033FRI">
    <property type="taxonomic scope" value="Bacteria"/>
</dbReference>
<evidence type="ECO:0000313" key="1">
    <source>
        <dbReference type="EMBL" id="EWT01147.1"/>
    </source>
</evidence>
<dbReference type="Proteomes" id="UP000019489">
    <property type="component" value="Unassembled WGS sequence"/>
</dbReference>
<evidence type="ECO:0000313" key="2">
    <source>
        <dbReference type="Proteomes" id="UP000019489"/>
    </source>
</evidence>
<proteinExistence type="predicted"/>
<sequence>MDALARRLRHAIEGSPHVTSVAGGLHACRDGTHTRLADGRLLCWAPGPLLGGCVYAVDAEIAEQPVPRALGRRSGLLGREFWRLWTRAEARAKVRDVPIIVWIDTVAWTADADLPDGPRVEVFTVEAGDLVVSYAVAELTSGGGPTD</sequence>
<gene>
    <name evidence="1" type="ORF">N865_11510</name>
</gene>
<accession>W9G784</accession>
<dbReference type="EMBL" id="AWSA01000027">
    <property type="protein sequence ID" value="EWT01147.1"/>
    <property type="molecule type" value="Genomic_DNA"/>
</dbReference>
<name>W9G784_9MICO</name>
<keyword evidence="2" id="KW-1185">Reference proteome</keyword>
<organism evidence="1 2">
    <name type="scientific">Intrasporangium oryzae NRRL B-24470</name>
    <dbReference type="NCBI Taxonomy" id="1386089"/>
    <lineage>
        <taxon>Bacteria</taxon>
        <taxon>Bacillati</taxon>
        <taxon>Actinomycetota</taxon>
        <taxon>Actinomycetes</taxon>
        <taxon>Micrococcales</taxon>
        <taxon>Intrasporangiaceae</taxon>
        <taxon>Intrasporangium</taxon>
    </lineage>
</organism>
<dbReference type="AlphaFoldDB" id="W9G784"/>